<keyword evidence="1" id="KW-0472">Membrane</keyword>
<evidence type="ECO:0000256" key="1">
    <source>
        <dbReference type="SAM" id="Phobius"/>
    </source>
</evidence>
<dbReference type="Proteomes" id="UP000321172">
    <property type="component" value="Chromosome"/>
</dbReference>
<keyword evidence="1" id="KW-1133">Transmembrane helix</keyword>
<dbReference type="RefSeq" id="WP_147089967.1">
    <property type="nucleotide sequence ID" value="NZ_BAABJD010000001.1"/>
</dbReference>
<dbReference type="InterPro" id="IPR010664">
    <property type="entry name" value="LipoPS_assembly_LptC-rel"/>
</dbReference>
<keyword evidence="3" id="KW-1185">Reference proteome</keyword>
<accession>A0A5B8S685</accession>
<name>A0A5B8S685_9SPHN</name>
<proteinExistence type="predicted"/>
<dbReference type="AlphaFoldDB" id="A0A5B8S685"/>
<protein>
    <submittedName>
        <fullName evidence="2">LPS export ABC transporter periplasmic protein LptC</fullName>
    </submittedName>
</protein>
<gene>
    <name evidence="2" type="ORF">FRF71_07180</name>
</gene>
<feature type="transmembrane region" description="Helical" evidence="1">
    <location>
        <begin position="32"/>
        <end position="51"/>
    </location>
</feature>
<organism evidence="2 3">
    <name type="scientific">Novosphingobium ginsenosidimutans</name>
    <dbReference type="NCBI Taxonomy" id="1176536"/>
    <lineage>
        <taxon>Bacteria</taxon>
        <taxon>Pseudomonadati</taxon>
        <taxon>Pseudomonadota</taxon>
        <taxon>Alphaproteobacteria</taxon>
        <taxon>Sphingomonadales</taxon>
        <taxon>Sphingomonadaceae</taxon>
        <taxon>Novosphingobium</taxon>
    </lineage>
</organism>
<dbReference type="KEGG" id="ngf:FRF71_07180"/>
<dbReference type="Pfam" id="PF06835">
    <property type="entry name" value="LptC"/>
    <property type="match status" value="1"/>
</dbReference>
<sequence>MTEAADRIRNQRRQWAAPGGSHDRLIRVLARWLPGAVGVVAAAMLLGPLFPRGEISFLLDRNKVATTEDRLVVANAMYRGEDNEGRPFTVTAANAVQVSAADPVVRMEGLVARLLMKDGPAELAAKGGRYDYDREAVDVDGPVTFTAADGYRMTTGHVAIDLKGQRVLGNGGVNGAIPAGTFSAERLVADLNARTIALEGKARLVMTPGKLRMP</sequence>
<dbReference type="EMBL" id="CP042345">
    <property type="protein sequence ID" value="QEA15935.1"/>
    <property type="molecule type" value="Genomic_DNA"/>
</dbReference>
<evidence type="ECO:0000313" key="3">
    <source>
        <dbReference type="Proteomes" id="UP000321172"/>
    </source>
</evidence>
<keyword evidence="1" id="KW-0812">Transmembrane</keyword>
<reference evidence="2 3" key="1">
    <citation type="journal article" date="2013" name="J. Microbiol. Biotechnol.">
        <title>Novosphingobium ginsenosidimutans sp. nov., with the ability to convert ginsenoside.</title>
        <authorList>
            <person name="Kim J.K."/>
            <person name="He D."/>
            <person name="Liu Q.M."/>
            <person name="Park H.Y."/>
            <person name="Jung M.S."/>
            <person name="Yoon M.H."/>
            <person name="Kim S.C."/>
            <person name="Im W.T."/>
        </authorList>
    </citation>
    <scope>NUCLEOTIDE SEQUENCE [LARGE SCALE GENOMIC DNA]</scope>
    <source>
        <strain evidence="2 3">FW-6</strain>
    </source>
</reference>
<evidence type="ECO:0000313" key="2">
    <source>
        <dbReference type="EMBL" id="QEA15935.1"/>
    </source>
</evidence>
<dbReference type="OrthoDB" id="7423492at2"/>